<protein>
    <recommendedName>
        <fullName evidence="1">UGSC-like domain-containing protein</fullName>
    </recommendedName>
</protein>
<reference evidence="2 3" key="1">
    <citation type="submission" date="2019-12" db="EMBL/GenBank/DDBJ databases">
        <title>Genomic-based taxomic classification of the family Erythrobacteraceae.</title>
        <authorList>
            <person name="Xu L."/>
        </authorList>
    </citation>
    <scope>NUCLEOTIDE SEQUENCE [LARGE SCALE GENOMIC DNA]</scope>
    <source>
        <strain evidence="2 3">MCCC 1K02066</strain>
    </source>
</reference>
<dbReference type="Proteomes" id="UP000469159">
    <property type="component" value="Unassembled WGS sequence"/>
</dbReference>
<evidence type="ECO:0000313" key="2">
    <source>
        <dbReference type="EMBL" id="MXP40745.1"/>
    </source>
</evidence>
<name>A0A6I4UUG5_9SPHN</name>
<organism evidence="2 3">
    <name type="scientific">Croceibacterium soli</name>
    <dbReference type="NCBI Taxonomy" id="1739690"/>
    <lineage>
        <taxon>Bacteria</taxon>
        <taxon>Pseudomonadati</taxon>
        <taxon>Pseudomonadota</taxon>
        <taxon>Alphaproteobacteria</taxon>
        <taxon>Sphingomonadales</taxon>
        <taxon>Erythrobacteraceae</taxon>
        <taxon>Croceibacterium</taxon>
    </lineage>
</organism>
<evidence type="ECO:0000259" key="1">
    <source>
        <dbReference type="Pfam" id="PF24696"/>
    </source>
</evidence>
<dbReference type="InterPro" id="IPR057767">
    <property type="entry name" value="UGSC-like_dom"/>
</dbReference>
<dbReference type="AlphaFoldDB" id="A0A6I4UUG5"/>
<dbReference type="OrthoDB" id="5240640at2"/>
<dbReference type="EMBL" id="WTYK01000002">
    <property type="protein sequence ID" value="MXP40745.1"/>
    <property type="molecule type" value="Genomic_DNA"/>
</dbReference>
<keyword evidence="3" id="KW-1185">Reference proteome</keyword>
<accession>A0A6I4UUG5</accession>
<proteinExistence type="predicted"/>
<feature type="domain" description="UGSC-like" evidence="1">
    <location>
        <begin position="1"/>
        <end position="56"/>
    </location>
</feature>
<sequence length="444" mass="48293">MEKAGIPTIPVSTHAFARLAKATTLAAGMPTVRNAFVPQPVVGLSAGELRAYIEGIDPVAKKPFMQVVLDGLTGPLTDEDYKGATFERTTPRFLEPDTEDNLRARFILEGWTDFLPIILPTEQRVEAMLKGTSHAGDKFVNRMAPASFREKWDFDVEKVAINAVMAGARPEYLPVILALCSSGFSARSSSTTSWATISMINGPIRDEIGMNYGIGALGPYNHANATIGRAYSLLSMNAQGGSEPGITYMGSVGSNWNTTACFAENEQASPWEPFHVGKGHKAEESTAAIFFGGWYTQSGFGPRKSWKEKFIRCITAADHFSPPFIVMDPLVAKEFAKLGFSKQSLIDWCAENAKMPARDYWDDQWTTTLIKPHAEAGVEPYASWLKADPDELISIFRPEDIEIIVTGGETQGAFKMISGRLVGGPGLRAGGTSGSGLIPIDPWR</sequence>
<evidence type="ECO:0000313" key="3">
    <source>
        <dbReference type="Proteomes" id="UP000469159"/>
    </source>
</evidence>
<comment type="caution">
    <text evidence="2">The sequence shown here is derived from an EMBL/GenBank/DDBJ whole genome shotgun (WGS) entry which is preliminary data.</text>
</comment>
<gene>
    <name evidence="2" type="ORF">GRI75_03660</name>
</gene>
<dbReference type="Pfam" id="PF24696">
    <property type="entry name" value="UGSC"/>
    <property type="match status" value="1"/>
</dbReference>